<dbReference type="PANTHER" id="PTHR33741:SF5">
    <property type="entry name" value="TRANSMEMBRANE PROTEIN DDB_G0269096-RELATED"/>
    <property type="match status" value="1"/>
</dbReference>
<name>A0ABU1F4U0_9RHOB</name>
<keyword evidence="2" id="KW-0472">Membrane</keyword>
<evidence type="ECO:0000256" key="1">
    <source>
        <dbReference type="PROSITE-ProRule" id="PRU00703"/>
    </source>
</evidence>
<keyword evidence="2" id="KW-0812">Transmembrane</keyword>
<reference evidence="4 5" key="1">
    <citation type="submission" date="2023-09" db="EMBL/GenBank/DDBJ databases">
        <title>Xinfangfangia sedmenti sp. nov., isolated the sedment.</title>
        <authorList>
            <person name="Xu L."/>
        </authorList>
    </citation>
    <scope>NUCLEOTIDE SEQUENCE [LARGE SCALE GENOMIC DNA]</scope>
    <source>
        <strain evidence="4 5">LG-4</strain>
    </source>
</reference>
<dbReference type="InterPro" id="IPR046342">
    <property type="entry name" value="CBS_dom_sf"/>
</dbReference>
<dbReference type="RefSeq" id="WP_310455654.1">
    <property type="nucleotide sequence ID" value="NZ_JAVKPH010000002.1"/>
</dbReference>
<dbReference type="PANTHER" id="PTHR33741">
    <property type="entry name" value="TRANSMEMBRANE PROTEIN DDB_G0269096-RELATED"/>
    <property type="match status" value="1"/>
</dbReference>
<feature type="domain" description="CBS" evidence="3">
    <location>
        <begin position="310"/>
        <end position="365"/>
    </location>
</feature>
<gene>
    <name evidence="4" type="ORF">RGD00_02620</name>
</gene>
<dbReference type="InterPro" id="IPR058581">
    <property type="entry name" value="TM_HPP"/>
</dbReference>
<dbReference type="PROSITE" id="PS51371">
    <property type="entry name" value="CBS"/>
    <property type="match status" value="2"/>
</dbReference>
<dbReference type="InterPro" id="IPR007065">
    <property type="entry name" value="HPP"/>
</dbReference>
<dbReference type="InterPro" id="IPR000644">
    <property type="entry name" value="CBS_dom"/>
</dbReference>
<evidence type="ECO:0000313" key="5">
    <source>
        <dbReference type="Proteomes" id="UP001247754"/>
    </source>
</evidence>
<feature type="domain" description="CBS" evidence="3">
    <location>
        <begin position="249"/>
        <end position="308"/>
    </location>
</feature>
<comment type="caution">
    <text evidence="4">The sequence shown here is derived from an EMBL/GenBank/DDBJ whole genome shotgun (WGS) entry which is preliminary data.</text>
</comment>
<dbReference type="SMART" id="SM00116">
    <property type="entry name" value="CBS"/>
    <property type="match status" value="2"/>
</dbReference>
<keyword evidence="1" id="KW-0129">CBS domain</keyword>
<feature type="transmembrane region" description="Helical" evidence="2">
    <location>
        <begin position="146"/>
        <end position="169"/>
    </location>
</feature>
<dbReference type="Proteomes" id="UP001247754">
    <property type="component" value="Unassembled WGS sequence"/>
</dbReference>
<keyword evidence="5" id="KW-1185">Reference proteome</keyword>
<evidence type="ECO:0000313" key="4">
    <source>
        <dbReference type="EMBL" id="MDR5651482.1"/>
    </source>
</evidence>
<sequence length="366" mass="37674">MTVTRRERLHRGLRALGPAVGHTRPRDVVWMVVGAGVGLLICAALLPLGQDLARGLIMVAPMGATAVLLFATPNSPLAQPWSAVVGNGVAALVGVAVLRWVPDPRAAAALAPAGAILAMLLMRALHPPGGAVALTAVLSPELGQTLGFGFVLAPVMAGTAMLVAVAVLWHRLSGRVYPFRQPDPPGRHGTADPAPEVRLGLDSGTLGAILDELRQSANLGVADLARLIGAAEQAAAAHGLNRMVCGEFMSRDLVVLTPDAPVSEAAVLFARHGFSSLPVVGPGGVLEGVIFQLDLIRHDLDEGLRAAEVMTTDLPQVKADTPAGALLPLLADGGDEAIPVMEGPRIVGIVTRTDLLSALARALARG</sequence>
<feature type="transmembrane region" description="Helical" evidence="2">
    <location>
        <begin position="28"/>
        <end position="48"/>
    </location>
</feature>
<protein>
    <submittedName>
        <fullName evidence="4">HPP family protein</fullName>
    </submittedName>
</protein>
<dbReference type="Pfam" id="PF04982">
    <property type="entry name" value="TM_HPP"/>
    <property type="match status" value="1"/>
</dbReference>
<accession>A0ABU1F4U0</accession>
<dbReference type="SUPFAM" id="SSF54631">
    <property type="entry name" value="CBS-domain pair"/>
    <property type="match status" value="1"/>
</dbReference>
<evidence type="ECO:0000259" key="3">
    <source>
        <dbReference type="PROSITE" id="PS51371"/>
    </source>
</evidence>
<evidence type="ECO:0000256" key="2">
    <source>
        <dbReference type="SAM" id="Phobius"/>
    </source>
</evidence>
<feature type="transmembrane region" description="Helical" evidence="2">
    <location>
        <begin position="78"/>
        <end position="101"/>
    </location>
</feature>
<organism evidence="4 5">
    <name type="scientific">Ruixingdingia sedimenti</name>
    <dbReference type="NCBI Taxonomy" id="3073604"/>
    <lineage>
        <taxon>Bacteria</taxon>
        <taxon>Pseudomonadati</taxon>
        <taxon>Pseudomonadota</taxon>
        <taxon>Alphaproteobacteria</taxon>
        <taxon>Rhodobacterales</taxon>
        <taxon>Paracoccaceae</taxon>
        <taxon>Ruixingdingia</taxon>
    </lineage>
</organism>
<dbReference type="Pfam" id="PF00571">
    <property type="entry name" value="CBS"/>
    <property type="match status" value="2"/>
</dbReference>
<dbReference type="Gene3D" id="3.10.580.10">
    <property type="entry name" value="CBS-domain"/>
    <property type="match status" value="2"/>
</dbReference>
<feature type="transmembrane region" description="Helical" evidence="2">
    <location>
        <begin position="108"/>
        <end position="126"/>
    </location>
</feature>
<dbReference type="EMBL" id="JAVKPH010000002">
    <property type="protein sequence ID" value="MDR5651482.1"/>
    <property type="molecule type" value="Genomic_DNA"/>
</dbReference>
<keyword evidence="2" id="KW-1133">Transmembrane helix</keyword>
<proteinExistence type="predicted"/>